<feature type="transmembrane region" description="Helical" evidence="6">
    <location>
        <begin position="9"/>
        <end position="27"/>
    </location>
</feature>
<feature type="transmembrane region" description="Helical" evidence="6">
    <location>
        <begin position="197"/>
        <end position="218"/>
    </location>
</feature>
<sequence>MTIQGKDGRALWMLAGLAAFVVVVAGLREASALIIPFLLAVFIAVVCAPPVFWLAKRRVPTPVAVLLVVLFIWLLGGSFAALFGTSLNEFTSSLPDYQSRLQHEFTSLLAWLEQHGLKAHTSTLREQIDPGAAMRLASRMLTSFGGILTNAFLIMVTVIFILLEAASFPGKLQRAFGNTEKTLNAFGEFARGLNRYLAIKSLLSLMTGGLVWLALTLFGVDFPLLWGLLAFMLNYVPTIGSIVAAVPGVLLTLVQYGGARALAVAAVYVALNIGIGSMLEPKVMGRGVGLSTLVVFVSLVFWGWVFGPIGMLLSVPLTMTLKIALEASENTRWLAVLLGPEVVAEQKGE</sequence>
<evidence type="ECO:0000256" key="6">
    <source>
        <dbReference type="SAM" id="Phobius"/>
    </source>
</evidence>
<evidence type="ECO:0000256" key="1">
    <source>
        <dbReference type="ARBA" id="ARBA00004141"/>
    </source>
</evidence>
<gene>
    <name evidence="7" type="ORF">EDC39_10899</name>
</gene>
<organism evidence="7 8">
    <name type="scientific">Geothermobacter ehrlichii</name>
    <dbReference type="NCBI Taxonomy" id="213224"/>
    <lineage>
        <taxon>Bacteria</taxon>
        <taxon>Pseudomonadati</taxon>
        <taxon>Thermodesulfobacteriota</taxon>
        <taxon>Desulfuromonadia</taxon>
        <taxon>Desulfuromonadales</taxon>
        <taxon>Geothermobacteraceae</taxon>
        <taxon>Geothermobacter</taxon>
    </lineage>
</organism>
<dbReference type="PANTHER" id="PTHR21716">
    <property type="entry name" value="TRANSMEMBRANE PROTEIN"/>
    <property type="match status" value="1"/>
</dbReference>
<dbReference type="InterPro" id="IPR002549">
    <property type="entry name" value="AI-2E-like"/>
</dbReference>
<dbReference type="GO" id="GO:0055085">
    <property type="term" value="P:transmembrane transport"/>
    <property type="evidence" value="ECO:0007669"/>
    <property type="project" value="TreeGrafter"/>
</dbReference>
<keyword evidence="5 6" id="KW-0472">Membrane</keyword>
<reference evidence="7 8" key="1">
    <citation type="submission" date="2019-07" db="EMBL/GenBank/DDBJ databases">
        <title>Genomic Encyclopedia of Type Strains, Phase IV (KMG-IV): sequencing the most valuable type-strain genomes for metagenomic binning, comparative biology and taxonomic classification.</title>
        <authorList>
            <person name="Goeker M."/>
        </authorList>
    </citation>
    <scope>NUCLEOTIDE SEQUENCE [LARGE SCALE GENOMIC DNA]</scope>
    <source>
        <strain evidence="7 8">SS015</strain>
    </source>
</reference>
<evidence type="ECO:0000313" key="8">
    <source>
        <dbReference type="Proteomes" id="UP000324159"/>
    </source>
</evidence>
<feature type="transmembrane region" description="Helical" evidence="6">
    <location>
        <begin position="224"/>
        <end position="254"/>
    </location>
</feature>
<dbReference type="GO" id="GO:0016020">
    <property type="term" value="C:membrane"/>
    <property type="evidence" value="ECO:0007669"/>
    <property type="project" value="UniProtKB-SubCell"/>
</dbReference>
<comment type="subcellular location">
    <subcellularLocation>
        <location evidence="1">Membrane</location>
        <topology evidence="1">Multi-pass membrane protein</topology>
    </subcellularLocation>
</comment>
<evidence type="ECO:0000256" key="5">
    <source>
        <dbReference type="ARBA" id="ARBA00023136"/>
    </source>
</evidence>
<dbReference type="EMBL" id="VNIB01000008">
    <property type="protein sequence ID" value="TYO98162.1"/>
    <property type="molecule type" value="Genomic_DNA"/>
</dbReference>
<evidence type="ECO:0000256" key="2">
    <source>
        <dbReference type="ARBA" id="ARBA00009773"/>
    </source>
</evidence>
<keyword evidence="4 6" id="KW-1133">Transmembrane helix</keyword>
<feature type="transmembrane region" description="Helical" evidence="6">
    <location>
        <begin position="62"/>
        <end position="83"/>
    </location>
</feature>
<evidence type="ECO:0000256" key="4">
    <source>
        <dbReference type="ARBA" id="ARBA00022989"/>
    </source>
</evidence>
<feature type="transmembrane region" description="Helical" evidence="6">
    <location>
        <begin position="261"/>
        <end position="279"/>
    </location>
</feature>
<dbReference type="Proteomes" id="UP000324159">
    <property type="component" value="Unassembled WGS sequence"/>
</dbReference>
<accession>A0A5D3WIV3</accession>
<dbReference type="PANTHER" id="PTHR21716:SF64">
    <property type="entry name" value="AI-2 TRANSPORT PROTEIN TQSA"/>
    <property type="match status" value="1"/>
</dbReference>
<dbReference type="AlphaFoldDB" id="A0A5D3WIV3"/>
<feature type="transmembrane region" description="Helical" evidence="6">
    <location>
        <begin position="144"/>
        <end position="163"/>
    </location>
</feature>
<feature type="transmembrane region" description="Helical" evidence="6">
    <location>
        <begin position="291"/>
        <end position="313"/>
    </location>
</feature>
<dbReference type="Pfam" id="PF01594">
    <property type="entry name" value="AI-2E_transport"/>
    <property type="match status" value="1"/>
</dbReference>
<protein>
    <submittedName>
        <fullName evidence="7">Putative PurR-regulated permease PerM</fullName>
    </submittedName>
</protein>
<name>A0A5D3WIV3_9BACT</name>
<keyword evidence="3 6" id="KW-0812">Transmembrane</keyword>
<keyword evidence="8" id="KW-1185">Reference proteome</keyword>
<dbReference type="RefSeq" id="WP_246140227.1">
    <property type="nucleotide sequence ID" value="NZ_VNIB01000008.1"/>
</dbReference>
<feature type="transmembrane region" description="Helical" evidence="6">
    <location>
        <begin position="33"/>
        <end position="55"/>
    </location>
</feature>
<evidence type="ECO:0000313" key="7">
    <source>
        <dbReference type="EMBL" id="TYO98162.1"/>
    </source>
</evidence>
<comment type="similarity">
    <text evidence="2">Belongs to the autoinducer-2 exporter (AI-2E) (TC 2.A.86) family.</text>
</comment>
<comment type="caution">
    <text evidence="7">The sequence shown here is derived from an EMBL/GenBank/DDBJ whole genome shotgun (WGS) entry which is preliminary data.</text>
</comment>
<evidence type="ECO:0000256" key="3">
    <source>
        <dbReference type="ARBA" id="ARBA00022692"/>
    </source>
</evidence>
<proteinExistence type="inferred from homology"/>